<feature type="compositionally biased region" description="Basic and acidic residues" evidence="2">
    <location>
        <begin position="426"/>
        <end position="435"/>
    </location>
</feature>
<keyword evidence="1" id="KW-0175">Coiled coil</keyword>
<feature type="compositionally biased region" description="Pro residues" evidence="2">
    <location>
        <begin position="170"/>
        <end position="181"/>
    </location>
</feature>
<dbReference type="PANTHER" id="PTHR22367">
    <property type="entry name" value="COILED-COIL DOMAIN-CONTAINING PROTEIN 14"/>
    <property type="match status" value="1"/>
</dbReference>
<feature type="compositionally biased region" description="Basic and acidic residues" evidence="2">
    <location>
        <begin position="204"/>
        <end position="224"/>
    </location>
</feature>
<dbReference type="GO" id="GO:0071539">
    <property type="term" value="P:protein localization to centrosome"/>
    <property type="evidence" value="ECO:0007669"/>
    <property type="project" value="TreeGrafter"/>
</dbReference>
<dbReference type="GeneID" id="107384541"/>
<feature type="compositionally biased region" description="Basic and acidic residues" evidence="2">
    <location>
        <begin position="133"/>
        <end position="146"/>
    </location>
</feature>
<dbReference type="InterPro" id="IPR029343">
    <property type="entry name" value="CCDC14"/>
</dbReference>
<comment type="caution">
    <text evidence="3">The sequence shown here is derived from an EMBL/GenBank/DDBJ whole genome shotgun (WGS) entry which is preliminary data.</text>
</comment>
<dbReference type="CTD" id="64770"/>
<feature type="region of interest" description="Disordered" evidence="2">
    <location>
        <begin position="70"/>
        <end position="250"/>
    </location>
</feature>
<organism evidence="3 4">
    <name type="scientific">Nothobranchius furzeri</name>
    <name type="common">Turquoise killifish</name>
    <dbReference type="NCBI Taxonomy" id="105023"/>
    <lineage>
        <taxon>Eukaryota</taxon>
        <taxon>Metazoa</taxon>
        <taxon>Chordata</taxon>
        <taxon>Craniata</taxon>
        <taxon>Vertebrata</taxon>
        <taxon>Euteleostomi</taxon>
        <taxon>Actinopterygii</taxon>
        <taxon>Neopterygii</taxon>
        <taxon>Teleostei</taxon>
        <taxon>Neoteleostei</taxon>
        <taxon>Acanthomorphata</taxon>
        <taxon>Ovalentaria</taxon>
        <taxon>Atherinomorphae</taxon>
        <taxon>Cyprinodontiformes</taxon>
        <taxon>Nothobranchiidae</taxon>
        <taxon>Nothobranchius</taxon>
    </lineage>
</organism>
<dbReference type="Proteomes" id="UP000822369">
    <property type="component" value="Chromosome 14"/>
</dbReference>
<dbReference type="Pfam" id="PF15254">
    <property type="entry name" value="CCDC14"/>
    <property type="match status" value="1"/>
</dbReference>
<dbReference type="RefSeq" id="XP_015813326.3">
    <property type="nucleotide sequence ID" value="XM_015957840.3"/>
</dbReference>
<proteinExistence type="predicted"/>
<dbReference type="GO" id="GO:0034451">
    <property type="term" value="C:centriolar satellite"/>
    <property type="evidence" value="ECO:0007669"/>
    <property type="project" value="TreeGrafter"/>
</dbReference>
<name>A0A9D3BGA7_NOTFU</name>
<evidence type="ECO:0000313" key="3">
    <source>
        <dbReference type="EMBL" id="KAF7207054.1"/>
    </source>
</evidence>
<dbReference type="EMBL" id="JAAVVJ010000014">
    <property type="protein sequence ID" value="KAF7207054.1"/>
    <property type="molecule type" value="Genomic_DNA"/>
</dbReference>
<sequence>MNRKAKEKVVTSGRLTGTAGRRATPDPGPAAWPEPRDSLYSTNSDQVTTLHKGLDQCAALLSGILQAEKAASPGPKKLMIKPRASTCQGSKTIKKGPTKSGTVSAGVSRSMKPVAGKPRPSTSQGAAALRKPQTKDLRHSEPDTRRPAPPALLSRQKLHPSPSAAQNQTPRPPLSLVPPPQTSVHVQTSCPSGPEVPRSTTEWDGLKEVPVKDSDVQVPHEDSHTTMGLNLQVDPGVPENSSVRGEDSRRTEAETIDCLLGELKALIAGQGSVAERLLLRLEQVVSSQINVGCSNVPTGSPSDPSWLPGQSAHLCRCVKISGKADEHQKQELLSNLGAVSLKEDLLAAQSRLQELQEDFTELRKALQDTQSQLRDKEEENTLLKTDLKATREHLQQTQQQKMELASLAQQRLEEIGALQRCLQSQKRSDEVRQSPEQDPPAPPSDLIKHYLMSLSQVEHTHPGLVRLAAETDENTPHQLIRPQQGPSKHPPHLSLSRSEVIQPHGRVMDMSTCDLESVCSSWSVRSGSTFDTRDELAFRDGLAALDASIASLQKTIRLDLKK</sequence>
<feature type="region of interest" description="Disordered" evidence="2">
    <location>
        <begin position="1"/>
        <end position="42"/>
    </location>
</feature>
<evidence type="ECO:0000256" key="1">
    <source>
        <dbReference type="SAM" id="Coils"/>
    </source>
</evidence>
<reference evidence="3" key="1">
    <citation type="submission" date="2020-03" db="EMBL/GenBank/DDBJ databases">
        <title>Intra-Species Differences in Population Size shape Life History and Genome Evolution.</title>
        <authorList>
            <person name="Willemsen D."/>
            <person name="Cui R."/>
            <person name="Valenzano D.R."/>
        </authorList>
    </citation>
    <scope>NUCLEOTIDE SEQUENCE</scope>
    <source>
        <strain evidence="3">GRZ</strain>
        <tissue evidence="3">Whole</tissue>
    </source>
</reference>
<feature type="coiled-coil region" evidence="1">
    <location>
        <begin position="338"/>
        <end position="393"/>
    </location>
</feature>
<dbReference type="OrthoDB" id="10014807at2759"/>
<accession>A0A9D3BGA7</accession>
<protein>
    <submittedName>
        <fullName evidence="3">Transcript variant X1</fullName>
    </submittedName>
</protein>
<evidence type="ECO:0000256" key="2">
    <source>
        <dbReference type="SAM" id="MobiDB-lite"/>
    </source>
</evidence>
<gene>
    <name evidence="3" type="primary">ccdc14</name>
    <name evidence="3" type="ORF">G4P62_009504</name>
</gene>
<dbReference type="PANTHER" id="PTHR22367:SF2">
    <property type="entry name" value="COILED-COIL DOMAIN-CONTAINING PROTEIN 14"/>
    <property type="match status" value="1"/>
</dbReference>
<dbReference type="AlphaFoldDB" id="A0A9D3BGA7"/>
<feature type="region of interest" description="Disordered" evidence="2">
    <location>
        <begin position="423"/>
        <end position="446"/>
    </location>
</feature>
<dbReference type="KEGG" id="nfu:107384541"/>
<evidence type="ECO:0000313" key="4">
    <source>
        <dbReference type="Proteomes" id="UP000822369"/>
    </source>
</evidence>